<gene>
    <name evidence="5" type="ORF">K444DRAFT_568480</name>
</gene>
<dbReference type="RefSeq" id="XP_024732369.1">
    <property type="nucleotide sequence ID" value="XM_024877201.1"/>
</dbReference>
<sequence>MLSLFKFLILGAISFTSVNAKCKVIPGSAGWPSSADWDALNRTLGGQLIKPTPPGAVCHSDQPTYNNATCAVITKQWSNYTFHADNPVSTDWDNTNNDTCLPDPAQPCSPIGYPVYVVNATTPENVAVGVNFAAANNIRLIVKGTGHDYMGRSVSPNSLSIWTHNMRGINLHDAFQPQGCKHSIPATAVTAAAGHNLIDLYAATDSYNLTIVGGLEATVGLGGYLTGGGHSPLSTAYGMAADNILELTVITPSGSKLTVNECQHPDLFYAFRGGGGSTFGVMTSVTLKTYPTPRVAVLSLQLTMSSATDNIWDMVAYILSQYPSLSNKTISADPQIAAIPSGNATTLYFIGNFRSISPQGVPYLSAAMQPIFSHIQSTWPAASINYTTTLYPTFYSHFLATAYSVGPGYNFRLGSRLLDAPTLTGNLTALTSAVKGFCGQLGCGPLLRGGKGIWDAVPSGGSDAVLPAWRKTVVHFVTGAIWAANNATAEASAVAAMEQRVTILRNLLPNSGAYINEANRDEPDFQQAFWGTNYPKLAAIKKAYDPTDVFWCHPCVGNEGWKEVGDKLCTV</sequence>
<name>A0A2J6SXH3_9HELO</name>
<feature type="domain" description="FAD-binding PCMH-type" evidence="4">
    <location>
        <begin position="110"/>
        <end position="292"/>
    </location>
</feature>
<keyword evidence="6" id="KW-1185">Reference proteome</keyword>
<comment type="similarity">
    <text evidence="1">Belongs to the oxygen-dependent FAD-linked oxidoreductase family.</text>
</comment>
<dbReference type="InterPro" id="IPR036318">
    <property type="entry name" value="FAD-bd_PCMH-like_sf"/>
</dbReference>
<dbReference type="PANTHER" id="PTHR13878:SF91">
    <property type="entry name" value="FAD BINDING DOMAIN PROTEIN (AFU_ORTHOLOGUE AFUA_6G12070)-RELATED"/>
    <property type="match status" value="1"/>
</dbReference>
<protein>
    <submittedName>
        <fullName evidence="5">FAD-binding domain-containing protein</fullName>
    </submittedName>
</protein>
<dbReference type="SUPFAM" id="SSF56176">
    <property type="entry name" value="FAD-binding/transporter-associated domain-like"/>
    <property type="match status" value="1"/>
</dbReference>
<keyword evidence="3" id="KW-0732">Signal</keyword>
<feature type="chain" id="PRO_5014380204" evidence="3">
    <location>
        <begin position="21"/>
        <end position="571"/>
    </location>
</feature>
<dbReference type="AlphaFoldDB" id="A0A2J6SXH3"/>
<dbReference type="InterPro" id="IPR016166">
    <property type="entry name" value="FAD-bd_PCMH"/>
</dbReference>
<dbReference type="Proteomes" id="UP000235371">
    <property type="component" value="Unassembled WGS sequence"/>
</dbReference>
<dbReference type="GO" id="GO:0071949">
    <property type="term" value="F:FAD binding"/>
    <property type="evidence" value="ECO:0007669"/>
    <property type="project" value="InterPro"/>
</dbReference>
<dbReference type="STRING" id="1095630.A0A2J6SXH3"/>
<evidence type="ECO:0000256" key="1">
    <source>
        <dbReference type="ARBA" id="ARBA00005466"/>
    </source>
</evidence>
<dbReference type="Pfam" id="PF08031">
    <property type="entry name" value="BBE"/>
    <property type="match status" value="1"/>
</dbReference>
<dbReference type="Pfam" id="PF01565">
    <property type="entry name" value="FAD_binding_4"/>
    <property type="match status" value="1"/>
</dbReference>
<reference evidence="5 6" key="1">
    <citation type="submission" date="2016-04" db="EMBL/GenBank/DDBJ databases">
        <title>A degradative enzymes factory behind the ericoid mycorrhizal symbiosis.</title>
        <authorList>
            <consortium name="DOE Joint Genome Institute"/>
            <person name="Martino E."/>
            <person name="Morin E."/>
            <person name="Grelet G."/>
            <person name="Kuo A."/>
            <person name="Kohler A."/>
            <person name="Daghino S."/>
            <person name="Barry K."/>
            <person name="Choi C."/>
            <person name="Cichocki N."/>
            <person name="Clum A."/>
            <person name="Copeland A."/>
            <person name="Hainaut M."/>
            <person name="Haridas S."/>
            <person name="Labutti K."/>
            <person name="Lindquist E."/>
            <person name="Lipzen A."/>
            <person name="Khouja H.-R."/>
            <person name="Murat C."/>
            <person name="Ohm R."/>
            <person name="Olson A."/>
            <person name="Spatafora J."/>
            <person name="Veneault-Fourrey C."/>
            <person name="Henrissat B."/>
            <person name="Grigoriev I."/>
            <person name="Martin F."/>
            <person name="Perotto S."/>
        </authorList>
    </citation>
    <scope>NUCLEOTIDE SEQUENCE [LARGE SCALE GENOMIC DNA]</scope>
    <source>
        <strain evidence="5 6">E</strain>
    </source>
</reference>
<dbReference type="OrthoDB" id="9983560at2759"/>
<dbReference type="PANTHER" id="PTHR13878">
    <property type="entry name" value="GULONOLACTONE OXIDASE"/>
    <property type="match status" value="1"/>
</dbReference>
<dbReference type="InParanoid" id="A0A2J6SXH3"/>
<evidence type="ECO:0000313" key="6">
    <source>
        <dbReference type="Proteomes" id="UP000235371"/>
    </source>
</evidence>
<dbReference type="Gene3D" id="3.30.465.10">
    <property type="match status" value="2"/>
</dbReference>
<dbReference type="GeneID" id="36585278"/>
<dbReference type="InterPro" id="IPR012951">
    <property type="entry name" value="BBE"/>
</dbReference>
<dbReference type="InterPro" id="IPR050432">
    <property type="entry name" value="FAD-linked_Oxidoreductases_BP"/>
</dbReference>
<keyword evidence="2" id="KW-0560">Oxidoreductase</keyword>
<evidence type="ECO:0000256" key="3">
    <source>
        <dbReference type="SAM" id="SignalP"/>
    </source>
</evidence>
<organism evidence="5 6">
    <name type="scientific">Hyaloscypha bicolor E</name>
    <dbReference type="NCBI Taxonomy" id="1095630"/>
    <lineage>
        <taxon>Eukaryota</taxon>
        <taxon>Fungi</taxon>
        <taxon>Dikarya</taxon>
        <taxon>Ascomycota</taxon>
        <taxon>Pezizomycotina</taxon>
        <taxon>Leotiomycetes</taxon>
        <taxon>Helotiales</taxon>
        <taxon>Hyaloscyphaceae</taxon>
        <taxon>Hyaloscypha</taxon>
        <taxon>Hyaloscypha bicolor</taxon>
    </lineage>
</organism>
<dbReference type="GO" id="GO:0016491">
    <property type="term" value="F:oxidoreductase activity"/>
    <property type="evidence" value="ECO:0007669"/>
    <property type="project" value="UniProtKB-KW"/>
</dbReference>
<accession>A0A2J6SXH3</accession>
<evidence type="ECO:0000259" key="4">
    <source>
        <dbReference type="PROSITE" id="PS51387"/>
    </source>
</evidence>
<evidence type="ECO:0000256" key="2">
    <source>
        <dbReference type="ARBA" id="ARBA00023002"/>
    </source>
</evidence>
<dbReference type="PROSITE" id="PS51387">
    <property type="entry name" value="FAD_PCMH"/>
    <property type="match status" value="1"/>
</dbReference>
<proteinExistence type="inferred from homology"/>
<evidence type="ECO:0000313" key="5">
    <source>
        <dbReference type="EMBL" id="PMD55465.1"/>
    </source>
</evidence>
<feature type="signal peptide" evidence="3">
    <location>
        <begin position="1"/>
        <end position="20"/>
    </location>
</feature>
<dbReference type="EMBL" id="KZ613855">
    <property type="protein sequence ID" value="PMD55465.1"/>
    <property type="molecule type" value="Genomic_DNA"/>
</dbReference>
<dbReference type="InterPro" id="IPR006094">
    <property type="entry name" value="Oxid_FAD_bind_N"/>
</dbReference>
<dbReference type="InterPro" id="IPR016169">
    <property type="entry name" value="FAD-bd_PCMH_sub2"/>
</dbReference>